<dbReference type="GO" id="GO:0003723">
    <property type="term" value="F:RNA binding"/>
    <property type="evidence" value="ECO:0007669"/>
    <property type="project" value="InterPro"/>
</dbReference>
<feature type="compositionally biased region" description="Low complexity" evidence="5">
    <location>
        <begin position="21"/>
        <end position="44"/>
    </location>
</feature>
<evidence type="ECO:0000256" key="1">
    <source>
        <dbReference type="ARBA" id="ARBA00016427"/>
    </source>
</evidence>
<feature type="compositionally biased region" description="Acidic residues" evidence="5">
    <location>
        <begin position="71"/>
        <end position="83"/>
    </location>
</feature>
<evidence type="ECO:0000313" key="6">
    <source>
        <dbReference type="EMBL" id="KLT42891.1"/>
    </source>
</evidence>
<dbReference type="GO" id="GO:0000480">
    <property type="term" value="P:endonucleolytic cleavage in 5'-ETS of tricistronic rRNA transcript (SSU-rRNA, 5.8S rRNA, LSU-rRNA)"/>
    <property type="evidence" value="ECO:0007669"/>
    <property type="project" value="TreeGrafter"/>
</dbReference>
<dbReference type="GO" id="GO:0000447">
    <property type="term" value="P:endonucleolytic cleavage in ITS1 to separate SSU-rRNA from 5.8S rRNA and LSU-rRNA from tricistronic rRNA transcript (SSU-rRNA, 5.8S rRNA, LSU-rRNA)"/>
    <property type="evidence" value="ECO:0007669"/>
    <property type="project" value="TreeGrafter"/>
</dbReference>
<dbReference type="GO" id="GO:0030688">
    <property type="term" value="C:preribosome, small subunit precursor"/>
    <property type="evidence" value="ECO:0007669"/>
    <property type="project" value="TreeGrafter"/>
</dbReference>
<dbReference type="GO" id="GO:0030686">
    <property type="term" value="C:90S preribosome"/>
    <property type="evidence" value="ECO:0007669"/>
    <property type="project" value="TreeGrafter"/>
</dbReference>
<feature type="region of interest" description="Disordered" evidence="5">
    <location>
        <begin position="739"/>
        <end position="789"/>
    </location>
</feature>
<dbReference type="Pfam" id="PF22493">
    <property type="entry name" value="PUF_NOP9"/>
    <property type="match status" value="1"/>
</dbReference>
<sequence length="789" mass="86340">MPKEQIRKRGKRKPKTEQESAPVTASVPTFAAPVPAAEPAQEAAHGGIHPSRLQFLKTGQRPAPPPRPEGEAEGEPAGEEEGVADWTRGPRHDSEFPFGVLDPDVKAYFRNVEDQIKDWEGVGSVGEEREDRQLFLTSVLSELRGHELQVSTDPDVAVVFERLLPSLNDWGRRVVGDAVGENWETLIRHRFGSHVAQTWLTLAAGTLDREARNIYPPQHIKQQKERDTVEGVLPTMAELTATVVRCLQPTLPALLTQAHASPNVRLLLLVLTPDRALPSLDAREGGADLVRSKRSGKWRKGQGVQGKSILGDEPATAEKRAVPEPVVALRREIREGLMERIAPVEWQGMGVSAVGGPAVQLLLHCEVEDGAVAEGSLFDILTEGLVGAVERKKEAKKDKDGKKEKIKPQPYLSAQVVSQTGTRLLEALLTLAPKRVFKAIWKTYFTGKLGKLAAHPYANYAVAAGIGRLDAAGMQEAISEIQGSSGGRGLVKTGRTAALLALARRAASLPDTIPAVEGLVISALDLGSETAMLVPCMLAMKTRPVYVALLAGEDAPDSDSEDIEKDEDAEALAAAKARRSAWENRRERRGGKLDPSLPGCLVLQALVALPSTATLDSLLSQSADTLLAYASSPIASHLLDRVLTAPAVQAKYRRKLMLALMGQYEVLAQDRLGSRVADTVWATADGFMREKIAKSLIPHATALGNSQYGRFFARKLDLHLLQRRPDEWRESVLGVRHHFAHQKDEVPPPAPQPQEESEERKKRKEKKRERDEIDDVFAAVEKKRKHKSK</sequence>
<dbReference type="RefSeq" id="XP_018279382.1">
    <property type="nucleotide sequence ID" value="XM_018420805.1"/>
</dbReference>
<gene>
    <name evidence="6" type="ORF">CC85DRAFT_259503</name>
</gene>
<dbReference type="InterPro" id="IPR001313">
    <property type="entry name" value="Pumilio_RNA-bd_rpt"/>
</dbReference>
<dbReference type="Proteomes" id="UP000053611">
    <property type="component" value="Unassembled WGS sequence"/>
</dbReference>
<feature type="region of interest" description="Disordered" evidence="5">
    <location>
        <begin position="1"/>
        <end position="97"/>
    </location>
</feature>
<accession>A0A0J0XP62</accession>
<dbReference type="AlphaFoldDB" id="A0A0J0XP62"/>
<reference evidence="6 7" key="1">
    <citation type="submission" date="2015-03" db="EMBL/GenBank/DDBJ databases">
        <title>Genomics and transcriptomics of the oil-accumulating basidiomycete yeast T. oleaginosus allow insights into substrate utilization and the diverse evolutionary trajectories of mating systems in fungi.</title>
        <authorList>
            <consortium name="DOE Joint Genome Institute"/>
            <person name="Kourist R."/>
            <person name="Kracht O."/>
            <person name="Bracharz F."/>
            <person name="Lipzen A."/>
            <person name="Nolan M."/>
            <person name="Ohm R."/>
            <person name="Grigoriev I."/>
            <person name="Sun S."/>
            <person name="Heitman J."/>
            <person name="Bruck T."/>
            <person name="Nowrousian M."/>
        </authorList>
    </citation>
    <scope>NUCLEOTIDE SEQUENCE [LARGE SCALE GENOMIC DNA]</scope>
    <source>
        <strain evidence="6 7">IBC0246</strain>
    </source>
</reference>
<evidence type="ECO:0000256" key="4">
    <source>
        <dbReference type="ARBA" id="ARBA00031929"/>
    </source>
</evidence>
<dbReference type="SUPFAM" id="SSF48371">
    <property type="entry name" value="ARM repeat"/>
    <property type="match status" value="2"/>
</dbReference>
<dbReference type="STRING" id="879819.A0A0J0XP62"/>
<dbReference type="GO" id="GO:0005730">
    <property type="term" value="C:nucleolus"/>
    <property type="evidence" value="ECO:0007669"/>
    <property type="project" value="TreeGrafter"/>
</dbReference>
<evidence type="ECO:0000256" key="5">
    <source>
        <dbReference type="SAM" id="MobiDB-lite"/>
    </source>
</evidence>
<dbReference type="EMBL" id="KQ087200">
    <property type="protein sequence ID" value="KLT42891.1"/>
    <property type="molecule type" value="Genomic_DNA"/>
</dbReference>
<dbReference type="GO" id="GO:0000472">
    <property type="term" value="P:endonucleolytic cleavage to generate mature 5'-end of SSU-rRNA from (SSU-rRNA, 5.8S rRNA, LSU-rRNA)"/>
    <property type="evidence" value="ECO:0007669"/>
    <property type="project" value="TreeGrafter"/>
</dbReference>
<dbReference type="PANTHER" id="PTHR13102">
    <property type="entry name" value="NUCLEOLAR PROTEIN 9"/>
    <property type="match status" value="1"/>
</dbReference>
<dbReference type="InterPro" id="IPR040000">
    <property type="entry name" value="NOP9"/>
</dbReference>
<dbReference type="InterPro" id="IPR011989">
    <property type="entry name" value="ARM-like"/>
</dbReference>
<dbReference type="PANTHER" id="PTHR13102:SF0">
    <property type="entry name" value="NUCLEOLAR PROTEIN 9"/>
    <property type="match status" value="1"/>
</dbReference>
<dbReference type="GeneID" id="28981408"/>
<dbReference type="InterPro" id="IPR016024">
    <property type="entry name" value="ARM-type_fold"/>
</dbReference>
<keyword evidence="7" id="KW-1185">Reference proteome</keyword>
<evidence type="ECO:0000256" key="2">
    <source>
        <dbReference type="ARBA" id="ARBA00022737"/>
    </source>
</evidence>
<dbReference type="OrthoDB" id="392571at2759"/>
<name>A0A0J0XP62_9TREE</name>
<keyword evidence="2" id="KW-0677">Repeat</keyword>
<evidence type="ECO:0000313" key="7">
    <source>
        <dbReference type="Proteomes" id="UP000053611"/>
    </source>
</evidence>
<protein>
    <recommendedName>
        <fullName evidence="1">Nucleolar protein 9</fullName>
    </recommendedName>
    <alternativeName>
        <fullName evidence="3 4">Pumilio domain-containing protein NOP9</fullName>
    </alternativeName>
</protein>
<organism evidence="6 7">
    <name type="scientific">Cutaneotrichosporon oleaginosum</name>
    <dbReference type="NCBI Taxonomy" id="879819"/>
    <lineage>
        <taxon>Eukaryota</taxon>
        <taxon>Fungi</taxon>
        <taxon>Dikarya</taxon>
        <taxon>Basidiomycota</taxon>
        <taxon>Agaricomycotina</taxon>
        <taxon>Tremellomycetes</taxon>
        <taxon>Trichosporonales</taxon>
        <taxon>Trichosporonaceae</taxon>
        <taxon>Cutaneotrichosporon</taxon>
    </lineage>
</organism>
<dbReference type="GO" id="GO:0000056">
    <property type="term" value="P:ribosomal small subunit export from nucleus"/>
    <property type="evidence" value="ECO:0007669"/>
    <property type="project" value="TreeGrafter"/>
</dbReference>
<proteinExistence type="predicted"/>
<evidence type="ECO:0000256" key="3">
    <source>
        <dbReference type="ARBA" id="ARBA00030932"/>
    </source>
</evidence>
<dbReference type="Gene3D" id="1.25.10.10">
    <property type="entry name" value="Leucine-rich Repeat Variant"/>
    <property type="match status" value="2"/>
</dbReference>